<dbReference type="Pfam" id="PF00534">
    <property type="entry name" value="Glycos_transf_1"/>
    <property type="match status" value="1"/>
</dbReference>
<dbReference type="InterPro" id="IPR001296">
    <property type="entry name" value="Glyco_trans_1"/>
</dbReference>
<evidence type="ECO:0000259" key="4">
    <source>
        <dbReference type="Pfam" id="PF13439"/>
    </source>
</evidence>
<dbReference type="CDD" id="cd03801">
    <property type="entry name" value="GT4_PimA-like"/>
    <property type="match status" value="1"/>
</dbReference>
<name>A0A1R3VDS3_9HYPH</name>
<proteinExistence type="predicted"/>
<dbReference type="STRING" id="1631249.BQ8794_50083"/>
<dbReference type="Gene3D" id="3.40.50.2000">
    <property type="entry name" value="Glycogen Phosphorylase B"/>
    <property type="match status" value="2"/>
</dbReference>
<dbReference type="EMBL" id="FTPD01000045">
    <property type="protein sequence ID" value="SIT57981.1"/>
    <property type="molecule type" value="Genomic_DNA"/>
</dbReference>
<dbReference type="Pfam" id="PF13439">
    <property type="entry name" value="Glyco_transf_4"/>
    <property type="match status" value="1"/>
</dbReference>
<dbReference type="AlphaFoldDB" id="A0A1R3VDS3"/>
<keyword evidence="6" id="KW-1185">Reference proteome</keyword>
<feature type="domain" description="Glycosyl transferase family 1" evidence="3">
    <location>
        <begin position="206"/>
        <end position="358"/>
    </location>
</feature>
<keyword evidence="1" id="KW-0328">Glycosyltransferase</keyword>
<reference evidence="6" key="1">
    <citation type="submission" date="2017-01" db="EMBL/GenBank/DDBJ databases">
        <authorList>
            <person name="Brunel B."/>
        </authorList>
    </citation>
    <scope>NUCLEOTIDE SEQUENCE [LARGE SCALE GENOMIC DNA]</scope>
</reference>
<feature type="domain" description="Glycosyltransferase subfamily 4-like N-terminal" evidence="4">
    <location>
        <begin position="28"/>
        <end position="193"/>
    </location>
</feature>
<dbReference type="GO" id="GO:0016757">
    <property type="term" value="F:glycosyltransferase activity"/>
    <property type="evidence" value="ECO:0007669"/>
    <property type="project" value="UniProtKB-KW"/>
</dbReference>
<evidence type="ECO:0000313" key="5">
    <source>
        <dbReference type="EMBL" id="SIT57981.1"/>
    </source>
</evidence>
<dbReference type="PANTHER" id="PTHR12526:SF510">
    <property type="entry name" value="D-INOSITOL 3-PHOSPHATE GLYCOSYLTRANSFERASE"/>
    <property type="match status" value="1"/>
</dbReference>
<dbReference type="SUPFAM" id="SSF53756">
    <property type="entry name" value="UDP-Glycosyltransferase/glycogen phosphorylase"/>
    <property type="match status" value="1"/>
</dbReference>
<dbReference type="InterPro" id="IPR028098">
    <property type="entry name" value="Glyco_trans_4-like_N"/>
</dbReference>
<evidence type="ECO:0000256" key="2">
    <source>
        <dbReference type="ARBA" id="ARBA00022679"/>
    </source>
</evidence>
<keyword evidence="2 5" id="KW-0808">Transferase</keyword>
<organism evidence="5 6">
    <name type="scientific">Mesorhizobium prunaredense</name>
    <dbReference type="NCBI Taxonomy" id="1631249"/>
    <lineage>
        <taxon>Bacteria</taxon>
        <taxon>Pseudomonadati</taxon>
        <taxon>Pseudomonadota</taxon>
        <taxon>Alphaproteobacteria</taxon>
        <taxon>Hyphomicrobiales</taxon>
        <taxon>Phyllobacteriaceae</taxon>
        <taxon>Mesorhizobium</taxon>
    </lineage>
</organism>
<dbReference type="Proteomes" id="UP000188388">
    <property type="component" value="Unassembled WGS sequence"/>
</dbReference>
<dbReference type="RefSeq" id="WP_077381137.1">
    <property type="nucleotide sequence ID" value="NZ_FTPD01000045.1"/>
</dbReference>
<gene>
    <name evidence="5" type="ORF">BQ8794_50083</name>
</gene>
<evidence type="ECO:0000313" key="6">
    <source>
        <dbReference type="Proteomes" id="UP000188388"/>
    </source>
</evidence>
<evidence type="ECO:0000256" key="1">
    <source>
        <dbReference type="ARBA" id="ARBA00022676"/>
    </source>
</evidence>
<sequence>MGLSRHDQPVQAEPKTPILFVRQRYAPFGGGEIMLENIMAAFAARQRPVAVLSGDWPRHEGIEFIQCAGRRFPRYLRATSFARAVCRKIAEMPPALVQSNDRLPCCDVFRAGEGVHAAYLAERRRFETRLGRAAIALSPFHRQTLRLERATYASPRLKAVIAISKMVAEDVVRHYDYPAERVHHIPNGVDLDRFNPKLRQQHRAAVRSRLGVNDDRSVVLFVGSGFARKGLLALMKSVAMLDGEPELWVIGHDSRADAFQRAGDRLGLGARLRMLGPQKDTLPWYGAADIAVLPSIYDPFGTVVIEAMASGLPTVVSTGCGARELVDRFEPTLVCDAASVNDLAAGLARALQLSSRPGTAARVRAAAEHYDFNVMIRRMIALYESLDLK</sequence>
<evidence type="ECO:0000259" key="3">
    <source>
        <dbReference type="Pfam" id="PF00534"/>
    </source>
</evidence>
<dbReference type="PANTHER" id="PTHR12526">
    <property type="entry name" value="GLYCOSYLTRANSFERASE"/>
    <property type="match status" value="1"/>
</dbReference>
<protein>
    <submittedName>
        <fullName evidence="5">Glycosyl transferase family 1</fullName>
    </submittedName>
</protein>
<accession>A0A1R3VDS3</accession>